<dbReference type="Pfam" id="PF07690">
    <property type="entry name" value="MFS_1"/>
    <property type="match status" value="1"/>
</dbReference>
<proteinExistence type="inferred from homology"/>
<gene>
    <name evidence="11" type="ORF">SAMN02745781_01214</name>
</gene>
<comment type="subcellular location">
    <subcellularLocation>
        <location evidence="1">Cell membrane</location>
        <topology evidence="1">Multi-pass membrane protein</topology>
    </subcellularLocation>
</comment>
<evidence type="ECO:0000256" key="7">
    <source>
        <dbReference type="ARBA" id="ARBA00023136"/>
    </source>
</evidence>
<feature type="transmembrane region" description="Helical" evidence="9">
    <location>
        <begin position="227"/>
        <end position="244"/>
    </location>
</feature>
<keyword evidence="5 9" id="KW-0812">Transmembrane</keyword>
<dbReference type="GO" id="GO:0005886">
    <property type="term" value="C:plasma membrane"/>
    <property type="evidence" value="ECO:0007669"/>
    <property type="project" value="UniProtKB-SubCell"/>
</dbReference>
<evidence type="ECO:0000256" key="1">
    <source>
        <dbReference type="ARBA" id="ARBA00004651"/>
    </source>
</evidence>
<feature type="region of interest" description="Disordered" evidence="8">
    <location>
        <begin position="494"/>
        <end position="517"/>
    </location>
</feature>
<dbReference type="RefSeq" id="WP_072956833.1">
    <property type="nucleotide sequence ID" value="NZ_FQUH01000004.1"/>
</dbReference>
<evidence type="ECO:0000256" key="5">
    <source>
        <dbReference type="ARBA" id="ARBA00022692"/>
    </source>
</evidence>
<feature type="transmembrane region" description="Helical" evidence="9">
    <location>
        <begin position="163"/>
        <end position="185"/>
    </location>
</feature>
<name>A0A1M4XY48_VIBGA</name>
<evidence type="ECO:0000313" key="12">
    <source>
        <dbReference type="Proteomes" id="UP000184159"/>
    </source>
</evidence>
<reference evidence="12" key="1">
    <citation type="submission" date="2016-11" db="EMBL/GenBank/DDBJ databases">
        <authorList>
            <person name="Varghese N."/>
            <person name="Submissions S."/>
        </authorList>
    </citation>
    <scope>NUCLEOTIDE SEQUENCE [LARGE SCALE GENOMIC DNA]</scope>
    <source>
        <strain evidence="12">DSM 21264</strain>
    </source>
</reference>
<dbReference type="AlphaFoldDB" id="A0A1M4XY48"/>
<evidence type="ECO:0000256" key="4">
    <source>
        <dbReference type="ARBA" id="ARBA00022475"/>
    </source>
</evidence>
<dbReference type="Gene3D" id="1.20.1250.20">
    <property type="entry name" value="MFS general substrate transporter like domains"/>
    <property type="match status" value="1"/>
</dbReference>
<feature type="transmembrane region" description="Helical" evidence="9">
    <location>
        <begin position="100"/>
        <end position="122"/>
    </location>
</feature>
<feature type="transmembrane region" description="Helical" evidence="9">
    <location>
        <begin position="299"/>
        <end position="317"/>
    </location>
</feature>
<feature type="transmembrane region" description="Helical" evidence="9">
    <location>
        <begin position="329"/>
        <end position="347"/>
    </location>
</feature>
<dbReference type="SUPFAM" id="SSF103473">
    <property type="entry name" value="MFS general substrate transporter"/>
    <property type="match status" value="1"/>
</dbReference>
<dbReference type="Proteomes" id="UP000184159">
    <property type="component" value="Unassembled WGS sequence"/>
</dbReference>
<keyword evidence="3" id="KW-0813">Transport</keyword>
<dbReference type="PANTHER" id="PTHR42718:SF9">
    <property type="entry name" value="MAJOR FACILITATOR SUPERFAMILY MULTIDRUG TRANSPORTER MFSC"/>
    <property type="match status" value="1"/>
</dbReference>
<accession>A0A1M4XY48</accession>
<dbReference type="InterPro" id="IPR011701">
    <property type="entry name" value="MFS"/>
</dbReference>
<feature type="transmembrane region" description="Helical" evidence="9">
    <location>
        <begin position="461"/>
        <end position="486"/>
    </location>
</feature>
<evidence type="ECO:0000256" key="2">
    <source>
        <dbReference type="ARBA" id="ARBA00008537"/>
    </source>
</evidence>
<evidence type="ECO:0000256" key="3">
    <source>
        <dbReference type="ARBA" id="ARBA00022448"/>
    </source>
</evidence>
<feature type="transmembrane region" description="Helical" evidence="9">
    <location>
        <begin position="400"/>
        <end position="418"/>
    </location>
</feature>
<dbReference type="InterPro" id="IPR004638">
    <property type="entry name" value="EmrB-like"/>
</dbReference>
<feature type="transmembrane region" description="Helical" evidence="9">
    <location>
        <begin position="265"/>
        <end position="287"/>
    </location>
</feature>
<dbReference type="Gene3D" id="1.20.1720.10">
    <property type="entry name" value="Multidrug resistance protein D"/>
    <property type="match status" value="1"/>
</dbReference>
<feature type="transmembrane region" description="Helical" evidence="9">
    <location>
        <begin position="353"/>
        <end position="379"/>
    </location>
</feature>
<keyword evidence="6 9" id="KW-1133">Transmembrane helix</keyword>
<feature type="compositionally biased region" description="Basic and acidic residues" evidence="8">
    <location>
        <begin position="503"/>
        <end position="517"/>
    </location>
</feature>
<evidence type="ECO:0000256" key="8">
    <source>
        <dbReference type="SAM" id="MobiDB-lite"/>
    </source>
</evidence>
<sequence length="517" mass="54945">MQRYRTHALVIAAYLGTFLSTLDISIVNVALPTLQEALHADMSGLQWIINIYAIALSAVMLSAGPLGDKYGHKRVWLSSVALFVIGSVICAFSTDLNTLLWGRGVQGVAGALLIPGAMPILTHAFPDPRQRARAIGGWSACNALSLVSGPLIGGLLIEHIGWSSIFLVNVPIGLIAALLGVWGIVERKYPEHAAFDPVGQILSMIWLGILSYALIEIGEHGASTEKVLLPLFCAVVAFAAFVRTELTIKRPLFPIQLFRNISLAVANLASFALGFSAYASLFFLSLYLQQARGDTPSVAGWHLMPQFMVMGVSSLLFGRMAQYIALKKLMVGGYALIGVSLCAMSLFSTDTSYIFVAVPLVFLGLGMGITVPATGMMVMGYAPVERAGIASATMNALRQVGMTLAIAVLGSIMSLYAIQNMAGIINTDNMPDAIEVARRAVVSNDFPAGRKELVSAYRASIAAGFGMVMFCAGLLSLLAAVLLAIFTNDRQTSSSHAGGKAGSHKEVHQHAHDKTAS</sequence>
<protein>
    <submittedName>
        <fullName evidence="11">Drug resistance transporter, EmrB/QacA subfamily</fullName>
    </submittedName>
</protein>
<dbReference type="EMBL" id="FQUH01000004">
    <property type="protein sequence ID" value="SHE98360.1"/>
    <property type="molecule type" value="Genomic_DNA"/>
</dbReference>
<dbReference type="GO" id="GO:0022857">
    <property type="term" value="F:transmembrane transporter activity"/>
    <property type="evidence" value="ECO:0007669"/>
    <property type="project" value="InterPro"/>
</dbReference>
<feature type="domain" description="Major facilitator superfamily (MFS) profile" evidence="10">
    <location>
        <begin position="9"/>
        <end position="491"/>
    </location>
</feature>
<dbReference type="CDD" id="cd17321">
    <property type="entry name" value="MFS_MMR_MDR_like"/>
    <property type="match status" value="1"/>
</dbReference>
<feature type="transmembrane region" description="Helical" evidence="9">
    <location>
        <begin position="12"/>
        <end position="32"/>
    </location>
</feature>
<organism evidence="11 12">
    <name type="scientific">Vibrio gazogenes DSM 21264 = NBRC 103151</name>
    <dbReference type="NCBI Taxonomy" id="1123492"/>
    <lineage>
        <taxon>Bacteria</taxon>
        <taxon>Pseudomonadati</taxon>
        <taxon>Pseudomonadota</taxon>
        <taxon>Gammaproteobacteria</taxon>
        <taxon>Vibrionales</taxon>
        <taxon>Vibrionaceae</taxon>
        <taxon>Vibrio</taxon>
    </lineage>
</organism>
<feature type="transmembrane region" description="Helical" evidence="9">
    <location>
        <begin position="75"/>
        <end position="94"/>
    </location>
</feature>
<dbReference type="InterPro" id="IPR036259">
    <property type="entry name" value="MFS_trans_sf"/>
</dbReference>
<dbReference type="PROSITE" id="PS50850">
    <property type="entry name" value="MFS"/>
    <property type="match status" value="1"/>
</dbReference>
<keyword evidence="4" id="KW-1003">Cell membrane</keyword>
<feature type="transmembrane region" description="Helical" evidence="9">
    <location>
        <begin position="134"/>
        <end position="157"/>
    </location>
</feature>
<evidence type="ECO:0000259" key="10">
    <source>
        <dbReference type="PROSITE" id="PS50850"/>
    </source>
</evidence>
<dbReference type="NCBIfam" id="TIGR00711">
    <property type="entry name" value="efflux_EmrB"/>
    <property type="match status" value="1"/>
</dbReference>
<evidence type="ECO:0000313" key="11">
    <source>
        <dbReference type="EMBL" id="SHE98360.1"/>
    </source>
</evidence>
<dbReference type="InterPro" id="IPR020846">
    <property type="entry name" value="MFS_dom"/>
</dbReference>
<feature type="transmembrane region" description="Helical" evidence="9">
    <location>
        <begin position="44"/>
        <end position="63"/>
    </location>
</feature>
<evidence type="ECO:0000256" key="6">
    <source>
        <dbReference type="ARBA" id="ARBA00022989"/>
    </source>
</evidence>
<dbReference type="PANTHER" id="PTHR42718">
    <property type="entry name" value="MAJOR FACILITATOR SUPERFAMILY MULTIDRUG TRANSPORTER MFSC"/>
    <property type="match status" value="1"/>
</dbReference>
<keyword evidence="7 9" id="KW-0472">Membrane</keyword>
<feature type="transmembrane region" description="Helical" evidence="9">
    <location>
        <begin position="197"/>
        <end position="215"/>
    </location>
</feature>
<comment type="similarity">
    <text evidence="2">Belongs to the major facilitator superfamily. EmrB family.</text>
</comment>
<evidence type="ECO:0000256" key="9">
    <source>
        <dbReference type="SAM" id="Phobius"/>
    </source>
</evidence>
<keyword evidence="12" id="KW-1185">Reference proteome</keyword>